<dbReference type="Pfam" id="PF14534">
    <property type="entry name" value="DUF4440"/>
    <property type="match status" value="1"/>
</dbReference>
<accession>A0A918EMF4</accession>
<dbReference type="InterPro" id="IPR032710">
    <property type="entry name" value="NTF2-like_dom_sf"/>
</dbReference>
<dbReference type="AlphaFoldDB" id="A0A918EMF4"/>
<name>A0A918EMF4_9ACTN</name>
<sequence length="264" mass="28400">MSDHDALPPYLLAFPGPLRDRLVAAVLTGAKTATTGLLAEYEAEGEPLPAPGARSALVDSADRPVAVVEVVEARVLPLGEVDLRHAVDEGEGHRSVAEWRAAHERFWHGDALRSALGDPHFTVDDTTRVVAERFRVVEVLDPVAAAVAGELRLLDPAVRASRAEASRLLDPEFTEVGASGRRWTREEMLAELPGMEGSAARGPRHEVSRMAGVALAPGLVHLTYETVAGGRRVRRSSLWRHAADGTGAPWRLYHHQGTPVPDGA</sequence>
<reference evidence="2" key="2">
    <citation type="submission" date="2020-09" db="EMBL/GenBank/DDBJ databases">
        <authorList>
            <person name="Sun Q."/>
            <person name="Ohkuma M."/>
        </authorList>
    </citation>
    <scope>NUCLEOTIDE SEQUENCE</scope>
    <source>
        <strain evidence="2">JCM 4335</strain>
    </source>
</reference>
<dbReference type="EMBL" id="BMSV01000010">
    <property type="protein sequence ID" value="GGQ23061.1"/>
    <property type="molecule type" value="Genomic_DNA"/>
</dbReference>
<evidence type="ECO:0000313" key="2">
    <source>
        <dbReference type="EMBL" id="GGQ23061.1"/>
    </source>
</evidence>
<dbReference type="SMART" id="SM01022">
    <property type="entry name" value="ASCH"/>
    <property type="match status" value="1"/>
</dbReference>
<dbReference type="PANTHER" id="PTHR39203:SF1">
    <property type="entry name" value="CYTOPLASMIC PROTEIN"/>
    <property type="match status" value="1"/>
</dbReference>
<keyword evidence="3" id="KW-1185">Reference proteome</keyword>
<dbReference type="Pfam" id="PF04266">
    <property type="entry name" value="ASCH"/>
    <property type="match status" value="1"/>
</dbReference>
<feature type="domain" description="ASCH" evidence="1">
    <location>
        <begin position="12"/>
        <end position="138"/>
    </location>
</feature>
<dbReference type="InterPro" id="IPR009326">
    <property type="entry name" value="DUF984"/>
</dbReference>
<organism evidence="2 3">
    <name type="scientific">Streptomyces roseolilacinus</name>
    <dbReference type="NCBI Taxonomy" id="66904"/>
    <lineage>
        <taxon>Bacteria</taxon>
        <taxon>Bacillati</taxon>
        <taxon>Actinomycetota</taxon>
        <taxon>Actinomycetes</taxon>
        <taxon>Kitasatosporales</taxon>
        <taxon>Streptomycetaceae</taxon>
        <taxon>Streptomyces</taxon>
    </lineage>
</organism>
<protein>
    <recommendedName>
        <fullName evidence="1">ASCH domain-containing protein</fullName>
    </recommendedName>
</protein>
<dbReference type="InterPro" id="IPR007374">
    <property type="entry name" value="ASCH_domain"/>
</dbReference>
<evidence type="ECO:0000259" key="1">
    <source>
        <dbReference type="SMART" id="SM01022"/>
    </source>
</evidence>
<proteinExistence type="predicted"/>
<evidence type="ECO:0000313" key="3">
    <source>
        <dbReference type="Proteomes" id="UP000654123"/>
    </source>
</evidence>
<dbReference type="Gene3D" id="3.10.400.10">
    <property type="entry name" value="Sulfate adenylyltransferase"/>
    <property type="match status" value="1"/>
</dbReference>
<dbReference type="PANTHER" id="PTHR39203">
    <property type="entry name" value="CYTOPLASMIC PROTEIN-RELATED"/>
    <property type="match status" value="1"/>
</dbReference>
<dbReference type="InterPro" id="IPR027843">
    <property type="entry name" value="DUF4440"/>
</dbReference>
<dbReference type="SUPFAM" id="SSF54427">
    <property type="entry name" value="NTF2-like"/>
    <property type="match status" value="1"/>
</dbReference>
<reference evidence="2" key="1">
    <citation type="journal article" date="2014" name="Int. J. Syst. Evol. Microbiol.">
        <title>Complete genome sequence of Corynebacterium casei LMG S-19264T (=DSM 44701T), isolated from a smear-ripened cheese.</title>
        <authorList>
            <consortium name="US DOE Joint Genome Institute (JGI-PGF)"/>
            <person name="Walter F."/>
            <person name="Albersmeier A."/>
            <person name="Kalinowski J."/>
            <person name="Ruckert C."/>
        </authorList>
    </citation>
    <scope>NUCLEOTIDE SEQUENCE</scope>
    <source>
        <strain evidence="2">JCM 4335</strain>
    </source>
</reference>
<gene>
    <name evidence="2" type="ORF">GCM10010249_47200</name>
</gene>
<dbReference type="Proteomes" id="UP000654123">
    <property type="component" value="Unassembled WGS sequence"/>
</dbReference>
<comment type="caution">
    <text evidence="2">The sequence shown here is derived from an EMBL/GenBank/DDBJ whole genome shotgun (WGS) entry which is preliminary data.</text>
</comment>
<dbReference type="InterPro" id="IPR015947">
    <property type="entry name" value="PUA-like_sf"/>
</dbReference>
<dbReference type="Gene3D" id="3.10.450.50">
    <property type="match status" value="1"/>
</dbReference>
<dbReference type="SUPFAM" id="SSF88697">
    <property type="entry name" value="PUA domain-like"/>
    <property type="match status" value="1"/>
</dbReference>